<dbReference type="CDD" id="cd17537">
    <property type="entry name" value="REC_FixJ"/>
    <property type="match status" value="1"/>
</dbReference>
<dbReference type="RefSeq" id="WP_265507996.1">
    <property type="nucleotide sequence ID" value="NZ_JAOTBE010000051.1"/>
</dbReference>
<feature type="domain" description="HTH luxR-type" evidence="6">
    <location>
        <begin position="136"/>
        <end position="201"/>
    </location>
</feature>
<dbReference type="PANTHER" id="PTHR44688">
    <property type="entry name" value="DNA-BINDING TRANSCRIPTIONAL ACTIVATOR DEVR_DOSR"/>
    <property type="match status" value="1"/>
</dbReference>
<dbReference type="PRINTS" id="PR00038">
    <property type="entry name" value="HTHLUXR"/>
</dbReference>
<dbReference type="InterPro" id="IPR011006">
    <property type="entry name" value="CheY-like_superfamily"/>
</dbReference>
<keyword evidence="5" id="KW-0175">Coiled coil</keyword>
<dbReference type="PROSITE" id="PS00622">
    <property type="entry name" value="HTH_LUXR_1"/>
    <property type="match status" value="1"/>
</dbReference>
<evidence type="ECO:0000256" key="5">
    <source>
        <dbReference type="SAM" id="Coils"/>
    </source>
</evidence>
<evidence type="ECO:0000259" key="6">
    <source>
        <dbReference type="PROSITE" id="PS50043"/>
    </source>
</evidence>
<evidence type="ECO:0000256" key="3">
    <source>
        <dbReference type="ARBA" id="ARBA00023163"/>
    </source>
</evidence>
<dbReference type="InterPro" id="IPR036388">
    <property type="entry name" value="WH-like_DNA-bd_sf"/>
</dbReference>
<dbReference type="SUPFAM" id="SSF52172">
    <property type="entry name" value="CheY-like"/>
    <property type="match status" value="1"/>
</dbReference>
<accession>A0ABV6CIM4</accession>
<keyword evidence="2" id="KW-0238">DNA-binding</keyword>
<feature type="coiled-coil region" evidence="5">
    <location>
        <begin position="122"/>
        <end position="149"/>
    </location>
</feature>
<dbReference type="PANTHER" id="PTHR44688:SF16">
    <property type="entry name" value="DNA-BINDING TRANSCRIPTIONAL ACTIVATOR DEVR_DOSR"/>
    <property type="match status" value="1"/>
</dbReference>
<keyword evidence="9" id="KW-1185">Reference proteome</keyword>
<dbReference type="SMART" id="SM00448">
    <property type="entry name" value="REC"/>
    <property type="match status" value="1"/>
</dbReference>
<evidence type="ECO:0000256" key="1">
    <source>
        <dbReference type="ARBA" id="ARBA00023015"/>
    </source>
</evidence>
<evidence type="ECO:0000256" key="4">
    <source>
        <dbReference type="PROSITE-ProRule" id="PRU00169"/>
    </source>
</evidence>
<dbReference type="CDD" id="cd06170">
    <property type="entry name" value="LuxR_C_like"/>
    <property type="match status" value="1"/>
</dbReference>
<evidence type="ECO:0000259" key="7">
    <source>
        <dbReference type="PROSITE" id="PS50110"/>
    </source>
</evidence>
<sequence length="213" mass="23409">MTSEAVVHVVDDDLAVRQSLAFLLASDGLPVRLYDSAGSFLEKAGMAASGCVVTDVRMPDMDGIELLRRLKDATSRLPVIVMTGHADVPMAVEAMRIGAFDFVEKPFDDEVLLRAIRAALLQRNGEREREAELDKLRELEDSLSSREREVMDGLLKGKANKVIAHELGLSARTVEIYRANVMTKMQAKSLSDLIRQALALRAENGTETNRQGG</sequence>
<dbReference type="InterPro" id="IPR000792">
    <property type="entry name" value="Tscrpt_reg_LuxR_C"/>
</dbReference>
<dbReference type="SUPFAM" id="SSF46894">
    <property type="entry name" value="C-terminal effector domain of the bipartite response regulators"/>
    <property type="match status" value="1"/>
</dbReference>
<dbReference type="SMART" id="SM00421">
    <property type="entry name" value="HTH_LUXR"/>
    <property type="match status" value="1"/>
</dbReference>
<comment type="caution">
    <text evidence="8">The sequence shown here is derived from an EMBL/GenBank/DDBJ whole genome shotgun (WGS) entry which is preliminary data.</text>
</comment>
<evidence type="ECO:0000313" key="8">
    <source>
        <dbReference type="EMBL" id="MFC0200611.1"/>
    </source>
</evidence>
<organism evidence="8 9">
    <name type="scientific">Paracoccus rhizosphaerae</name>
    <dbReference type="NCBI Taxonomy" id="1133347"/>
    <lineage>
        <taxon>Bacteria</taxon>
        <taxon>Pseudomonadati</taxon>
        <taxon>Pseudomonadota</taxon>
        <taxon>Alphaproteobacteria</taxon>
        <taxon>Rhodobacterales</taxon>
        <taxon>Paracoccaceae</taxon>
        <taxon>Paracoccus</taxon>
    </lineage>
</organism>
<proteinExistence type="predicted"/>
<feature type="modified residue" description="4-aspartylphosphate" evidence="4">
    <location>
        <position position="55"/>
    </location>
</feature>
<feature type="domain" description="Response regulatory" evidence="7">
    <location>
        <begin position="6"/>
        <end position="120"/>
    </location>
</feature>
<dbReference type="NCBIfam" id="NF006900">
    <property type="entry name" value="PRK09390.1"/>
    <property type="match status" value="1"/>
</dbReference>
<dbReference type="Pfam" id="PF00196">
    <property type="entry name" value="GerE"/>
    <property type="match status" value="1"/>
</dbReference>
<keyword evidence="3" id="KW-0804">Transcription</keyword>
<keyword evidence="4" id="KW-0597">Phosphoprotein</keyword>
<keyword evidence="1" id="KW-0805">Transcription regulation</keyword>
<evidence type="ECO:0000256" key="2">
    <source>
        <dbReference type="ARBA" id="ARBA00023125"/>
    </source>
</evidence>
<dbReference type="Pfam" id="PF00072">
    <property type="entry name" value="Response_reg"/>
    <property type="match status" value="1"/>
</dbReference>
<dbReference type="EMBL" id="JBHLWQ010000087">
    <property type="protein sequence ID" value="MFC0200611.1"/>
    <property type="molecule type" value="Genomic_DNA"/>
</dbReference>
<name>A0ABV6CIM4_9RHOB</name>
<protein>
    <submittedName>
        <fullName evidence="8">Response regulator FixJ</fullName>
    </submittedName>
</protein>
<dbReference type="PROSITE" id="PS50043">
    <property type="entry name" value="HTH_LUXR_2"/>
    <property type="match status" value="1"/>
</dbReference>
<evidence type="ECO:0000313" key="9">
    <source>
        <dbReference type="Proteomes" id="UP001589795"/>
    </source>
</evidence>
<dbReference type="InterPro" id="IPR001789">
    <property type="entry name" value="Sig_transdc_resp-reg_receiver"/>
</dbReference>
<dbReference type="Gene3D" id="3.40.50.2300">
    <property type="match status" value="1"/>
</dbReference>
<dbReference type="InterPro" id="IPR016032">
    <property type="entry name" value="Sig_transdc_resp-reg_C-effctor"/>
</dbReference>
<dbReference type="PROSITE" id="PS50110">
    <property type="entry name" value="RESPONSE_REGULATORY"/>
    <property type="match status" value="1"/>
</dbReference>
<gene>
    <name evidence="8" type="primary">fixJ</name>
    <name evidence="8" type="ORF">ACFFIZ_09850</name>
</gene>
<dbReference type="Proteomes" id="UP001589795">
    <property type="component" value="Unassembled WGS sequence"/>
</dbReference>
<reference evidence="8 9" key="1">
    <citation type="submission" date="2024-09" db="EMBL/GenBank/DDBJ databases">
        <authorList>
            <person name="Sun Q."/>
            <person name="Mori K."/>
        </authorList>
    </citation>
    <scope>NUCLEOTIDE SEQUENCE [LARGE SCALE GENOMIC DNA]</scope>
    <source>
        <strain evidence="8 9">CCM 7904</strain>
    </source>
</reference>
<dbReference type="Gene3D" id="1.10.10.10">
    <property type="entry name" value="Winged helix-like DNA-binding domain superfamily/Winged helix DNA-binding domain"/>
    <property type="match status" value="1"/>
</dbReference>